<name>A0A2R6AW11_9ARCH</name>
<gene>
    <name evidence="3" type="ORF">B9P99_04695</name>
</gene>
<dbReference type="Pfam" id="PF00702">
    <property type="entry name" value="Hydrolase"/>
    <property type="match status" value="1"/>
</dbReference>
<keyword evidence="2" id="KW-0812">Transmembrane</keyword>
<dbReference type="Gene3D" id="3.40.50.1000">
    <property type="entry name" value="HAD superfamily/HAD-like"/>
    <property type="match status" value="1"/>
</dbReference>
<feature type="transmembrane region" description="Helical" evidence="2">
    <location>
        <begin position="115"/>
        <end position="138"/>
    </location>
</feature>
<dbReference type="SUPFAM" id="SSF56784">
    <property type="entry name" value="HAD-like"/>
    <property type="match status" value="1"/>
</dbReference>
<dbReference type="GO" id="GO:0043682">
    <property type="term" value="F:P-type divalent copper transporter activity"/>
    <property type="evidence" value="ECO:0007669"/>
    <property type="project" value="TreeGrafter"/>
</dbReference>
<accession>A0A2R6AW11</accession>
<keyword evidence="1" id="KW-1278">Translocase</keyword>
<dbReference type="GO" id="GO:0055070">
    <property type="term" value="P:copper ion homeostasis"/>
    <property type="evidence" value="ECO:0007669"/>
    <property type="project" value="TreeGrafter"/>
</dbReference>
<dbReference type="EMBL" id="NEXA01000172">
    <property type="protein sequence ID" value="PSN90536.1"/>
    <property type="molecule type" value="Genomic_DNA"/>
</dbReference>
<feature type="transmembrane region" description="Helical" evidence="2">
    <location>
        <begin position="144"/>
        <end position="160"/>
    </location>
</feature>
<comment type="caution">
    <text evidence="3">The sequence shown here is derived from an EMBL/GenBank/DDBJ whole genome shotgun (WGS) entry which is preliminary data.</text>
</comment>
<evidence type="ECO:0008006" key="5">
    <source>
        <dbReference type="Google" id="ProtNLM"/>
    </source>
</evidence>
<proteinExistence type="predicted"/>
<dbReference type="GO" id="GO:0005507">
    <property type="term" value="F:copper ion binding"/>
    <property type="evidence" value="ECO:0007669"/>
    <property type="project" value="TreeGrafter"/>
</dbReference>
<evidence type="ECO:0000313" key="3">
    <source>
        <dbReference type="EMBL" id="PSN90536.1"/>
    </source>
</evidence>
<keyword evidence="2" id="KW-0472">Membrane</keyword>
<dbReference type="InterPro" id="IPR036412">
    <property type="entry name" value="HAD-like_sf"/>
</dbReference>
<reference evidence="3 4" key="1">
    <citation type="submission" date="2017-04" db="EMBL/GenBank/DDBJ databases">
        <title>Novel microbial lineages endemic to geothermal iron-oxide mats fill important gaps in the evolutionary history of Archaea.</title>
        <authorList>
            <person name="Jay Z.J."/>
            <person name="Beam J.P."/>
            <person name="Dlakic M."/>
            <person name="Rusch D.B."/>
            <person name="Kozubal M.A."/>
            <person name="Inskeep W.P."/>
        </authorList>
    </citation>
    <scope>NUCLEOTIDE SEQUENCE [LARGE SCALE GENOMIC DNA]</scope>
    <source>
        <strain evidence="3">OSP_B</strain>
    </source>
</reference>
<evidence type="ECO:0000256" key="2">
    <source>
        <dbReference type="SAM" id="Phobius"/>
    </source>
</evidence>
<dbReference type="NCBIfam" id="TIGR01494">
    <property type="entry name" value="ATPase_P-type"/>
    <property type="match status" value="1"/>
</dbReference>
<dbReference type="AlphaFoldDB" id="A0A2R6AW11"/>
<dbReference type="PANTHER" id="PTHR43520">
    <property type="entry name" value="ATP7, ISOFORM B"/>
    <property type="match status" value="1"/>
</dbReference>
<keyword evidence="2" id="KW-1133">Transmembrane helix</keyword>
<dbReference type="InterPro" id="IPR023214">
    <property type="entry name" value="HAD_sf"/>
</dbReference>
<protein>
    <recommendedName>
        <fullName evidence="5">HMA domain-containing protein</fullName>
    </recommendedName>
</protein>
<organism evidence="3 4">
    <name type="scientific">Candidatus Marsarchaeota G1 archaeon OSP_B</name>
    <dbReference type="NCBI Taxonomy" id="1978153"/>
    <lineage>
        <taxon>Archaea</taxon>
        <taxon>Candidatus Marsarchaeota</taxon>
        <taxon>Candidatus Marsarchaeota group 1</taxon>
    </lineage>
</organism>
<dbReference type="InterPro" id="IPR001757">
    <property type="entry name" value="P_typ_ATPase"/>
</dbReference>
<sequence length="163" mass="17424">MVKENRIRVCIVTGDSEASAKRVAKEVGIEEVYAGLKPWDKAQLVTNLKKEGVVMFVGDGVNDAQALSASDIGVAFGTDIAKAIADIALAQPNLKGVIKLIKLSQRTVSKVKQNLGWAFGYNALLIPIAAGALFKLGFVMRPEFAALAMSLSSVFVSLWSRTV</sequence>
<dbReference type="GO" id="GO:0016020">
    <property type="term" value="C:membrane"/>
    <property type="evidence" value="ECO:0007669"/>
    <property type="project" value="InterPro"/>
</dbReference>
<dbReference type="GO" id="GO:0005524">
    <property type="term" value="F:ATP binding"/>
    <property type="evidence" value="ECO:0007669"/>
    <property type="project" value="InterPro"/>
</dbReference>
<dbReference type="GO" id="GO:0016887">
    <property type="term" value="F:ATP hydrolysis activity"/>
    <property type="evidence" value="ECO:0007669"/>
    <property type="project" value="InterPro"/>
</dbReference>
<dbReference type="PANTHER" id="PTHR43520:SF8">
    <property type="entry name" value="P-TYPE CU(+) TRANSPORTER"/>
    <property type="match status" value="1"/>
</dbReference>
<evidence type="ECO:0000313" key="4">
    <source>
        <dbReference type="Proteomes" id="UP000240838"/>
    </source>
</evidence>
<evidence type="ECO:0000256" key="1">
    <source>
        <dbReference type="ARBA" id="ARBA00022967"/>
    </source>
</evidence>
<dbReference type="Proteomes" id="UP000240838">
    <property type="component" value="Unassembled WGS sequence"/>
</dbReference>
<dbReference type="PRINTS" id="PR00119">
    <property type="entry name" value="CATATPASE"/>
</dbReference>